<keyword evidence="1" id="KW-0472">Membrane</keyword>
<proteinExistence type="predicted"/>
<accession>A0A9P8WC62</accession>
<protein>
    <submittedName>
        <fullName evidence="2">Uncharacterized protein</fullName>
    </submittedName>
</protein>
<keyword evidence="1" id="KW-0812">Transmembrane</keyword>
<keyword evidence="1" id="KW-1133">Transmembrane helix</keyword>
<sequence>MPPFVEEHQGSSWFPATARHEKRRGISKSQMMVPFCTAAAALLNYCCISTTTSMCLLSCRSYCTHSIAQTCLITKADGNFWGPPLTRNRPLCLVAGSDRLSHGDECVHVVSAELLARDMSTHRTNLHIALLVSCFVVYLRSVLLHMRHSQQRPRKAKYSSSSPSLVPTMQPLAPTYYVSSMSHPSQCLIPHHSRIQPLVNPL</sequence>
<evidence type="ECO:0000256" key="1">
    <source>
        <dbReference type="SAM" id="Phobius"/>
    </source>
</evidence>
<evidence type="ECO:0000313" key="2">
    <source>
        <dbReference type="EMBL" id="KAH6895456.1"/>
    </source>
</evidence>
<organism evidence="2 3">
    <name type="scientific">Thelonectria olida</name>
    <dbReference type="NCBI Taxonomy" id="1576542"/>
    <lineage>
        <taxon>Eukaryota</taxon>
        <taxon>Fungi</taxon>
        <taxon>Dikarya</taxon>
        <taxon>Ascomycota</taxon>
        <taxon>Pezizomycotina</taxon>
        <taxon>Sordariomycetes</taxon>
        <taxon>Hypocreomycetidae</taxon>
        <taxon>Hypocreales</taxon>
        <taxon>Nectriaceae</taxon>
        <taxon>Thelonectria</taxon>
    </lineage>
</organism>
<dbReference type="Proteomes" id="UP000777438">
    <property type="component" value="Unassembled WGS sequence"/>
</dbReference>
<dbReference type="AlphaFoldDB" id="A0A9P8WC62"/>
<evidence type="ECO:0000313" key="3">
    <source>
        <dbReference type="Proteomes" id="UP000777438"/>
    </source>
</evidence>
<dbReference type="EMBL" id="JAGPYM010000004">
    <property type="protein sequence ID" value="KAH6895456.1"/>
    <property type="molecule type" value="Genomic_DNA"/>
</dbReference>
<gene>
    <name evidence="2" type="ORF">B0T10DRAFT_216733</name>
</gene>
<name>A0A9P8WC62_9HYPO</name>
<keyword evidence="3" id="KW-1185">Reference proteome</keyword>
<reference evidence="2 3" key="1">
    <citation type="journal article" date="2021" name="Nat. Commun.">
        <title>Genetic determinants of endophytism in the Arabidopsis root mycobiome.</title>
        <authorList>
            <person name="Mesny F."/>
            <person name="Miyauchi S."/>
            <person name="Thiergart T."/>
            <person name="Pickel B."/>
            <person name="Atanasova L."/>
            <person name="Karlsson M."/>
            <person name="Huettel B."/>
            <person name="Barry K.W."/>
            <person name="Haridas S."/>
            <person name="Chen C."/>
            <person name="Bauer D."/>
            <person name="Andreopoulos W."/>
            <person name="Pangilinan J."/>
            <person name="LaButti K."/>
            <person name="Riley R."/>
            <person name="Lipzen A."/>
            <person name="Clum A."/>
            <person name="Drula E."/>
            <person name="Henrissat B."/>
            <person name="Kohler A."/>
            <person name="Grigoriev I.V."/>
            <person name="Martin F.M."/>
            <person name="Hacquard S."/>
        </authorList>
    </citation>
    <scope>NUCLEOTIDE SEQUENCE [LARGE SCALE GENOMIC DNA]</scope>
    <source>
        <strain evidence="2 3">MPI-CAGE-CH-0241</strain>
    </source>
</reference>
<comment type="caution">
    <text evidence="2">The sequence shown here is derived from an EMBL/GenBank/DDBJ whole genome shotgun (WGS) entry which is preliminary data.</text>
</comment>
<feature type="transmembrane region" description="Helical" evidence="1">
    <location>
        <begin position="126"/>
        <end position="146"/>
    </location>
</feature>